<sequence length="199" mass="21929">MKTHNSNDSKHHSSQASSGEWQQLASRRRLLKASAAAAPLLLTLRSGAALAASSATCQAKLANTANQAETVVRPGYDIEDVKWLRAEAVKITVMHNPGKDDKSLNSGQQVYYVVKSEYYQEQAGGLVKVADQLKVQKQLDKWQENAAKGNVTILRENVRVLVFYDDQSKELMVERNPGASPVTESCWVSLYNNPVENIG</sequence>
<feature type="region of interest" description="Disordered" evidence="1">
    <location>
        <begin position="1"/>
        <end position="21"/>
    </location>
</feature>
<name>A0A4V1INS8_9GAMM</name>
<evidence type="ECO:0000256" key="1">
    <source>
        <dbReference type="SAM" id="MobiDB-lite"/>
    </source>
</evidence>
<accession>A0A4V1INS8</accession>
<protein>
    <submittedName>
        <fullName evidence="2">Uncharacterized protein</fullName>
    </submittedName>
</protein>
<comment type="caution">
    <text evidence="2">The sequence shown here is derived from an EMBL/GenBank/DDBJ whole genome shotgun (WGS) entry which is preliminary data.</text>
</comment>
<dbReference type="AlphaFoldDB" id="A0A4V1INS8"/>
<evidence type="ECO:0000313" key="3">
    <source>
        <dbReference type="Proteomes" id="UP000257039"/>
    </source>
</evidence>
<dbReference type="EMBL" id="NDXW01000001">
    <property type="protein sequence ID" value="RDH44781.1"/>
    <property type="molecule type" value="Genomic_DNA"/>
</dbReference>
<gene>
    <name evidence="2" type="ORF">B9G39_15815</name>
</gene>
<proteinExistence type="predicted"/>
<dbReference type="RefSeq" id="WP_027708996.1">
    <property type="nucleotide sequence ID" value="NZ_NDXW01000001.1"/>
</dbReference>
<dbReference type="InterPro" id="IPR006311">
    <property type="entry name" value="TAT_signal"/>
</dbReference>
<evidence type="ECO:0000313" key="2">
    <source>
        <dbReference type="EMBL" id="RDH44781.1"/>
    </source>
</evidence>
<organism evidence="2 3">
    <name type="scientific">Zooshikella ganghwensis</name>
    <dbReference type="NCBI Taxonomy" id="202772"/>
    <lineage>
        <taxon>Bacteria</taxon>
        <taxon>Pseudomonadati</taxon>
        <taxon>Pseudomonadota</taxon>
        <taxon>Gammaproteobacteria</taxon>
        <taxon>Oceanospirillales</taxon>
        <taxon>Zooshikellaceae</taxon>
        <taxon>Zooshikella</taxon>
    </lineage>
</organism>
<reference evidence="2 3" key="1">
    <citation type="submission" date="2017-04" db="EMBL/GenBank/DDBJ databases">
        <title>Draft genome sequence of Zooshikella ganghwensis VG4 isolated from Red Sea sediments.</title>
        <authorList>
            <person name="Rehman Z."/>
            <person name="Alam I."/>
            <person name="Kamau A."/>
            <person name="Bajic V."/>
            <person name="Leiknes T."/>
        </authorList>
    </citation>
    <scope>NUCLEOTIDE SEQUENCE [LARGE SCALE GENOMIC DNA]</scope>
    <source>
        <strain evidence="2 3">VG4</strain>
    </source>
</reference>
<feature type="compositionally biased region" description="Basic and acidic residues" evidence="1">
    <location>
        <begin position="1"/>
        <end position="11"/>
    </location>
</feature>
<dbReference type="Proteomes" id="UP000257039">
    <property type="component" value="Unassembled WGS sequence"/>
</dbReference>
<dbReference type="PROSITE" id="PS51318">
    <property type="entry name" value="TAT"/>
    <property type="match status" value="1"/>
</dbReference>
<keyword evidence="3" id="KW-1185">Reference proteome</keyword>